<comment type="caution">
    <text evidence="3">The sequence shown here is derived from an EMBL/GenBank/DDBJ whole genome shotgun (WGS) entry which is preliminary data.</text>
</comment>
<organism evidence="3 4">
    <name type="scientific">Cylicocyclus nassatus</name>
    <name type="common">Nematode worm</name>
    <dbReference type="NCBI Taxonomy" id="53992"/>
    <lineage>
        <taxon>Eukaryota</taxon>
        <taxon>Metazoa</taxon>
        <taxon>Ecdysozoa</taxon>
        <taxon>Nematoda</taxon>
        <taxon>Chromadorea</taxon>
        <taxon>Rhabditida</taxon>
        <taxon>Rhabditina</taxon>
        <taxon>Rhabditomorpha</taxon>
        <taxon>Strongyloidea</taxon>
        <taxon>Strongylidae</taxon>
        <taxon>Cylicocyclus</taxon>
    </lineage>
</organism>
<dbReference type="GO" id="GO:0070382">
    <property type="term" value="C:exocytic vesicle"/>
    <property type="evidence" value="ECO:0007669"/>
    <property type="project" value="TreeGrafter"/>
</dbReference>
<dbReference type="PANTHER" id="PTHR10024">
    <property type="entry name" value="SYNAPTOTAGMIN"/>
    <property type="match status" value="1"/>
</dbReference>
<keyword evidence="4" id="KW-1185">Reference proteome</keyword>
<evidence type="ECO:0000256" key="1">
    <source>
        <dbReference type="SAM" id="Phobius"/>
    </source>
</evidence>
<dbReference type="InterPro" id="IPR035892">
    <property type="entry name" value="C2_domain_sf"/>
</dbReference>
<dbReference type="GO" id="GO:0005544">
    <property type="term" value="F:calcium-dependent phospholipid binding"/>
    <property type="evidence" value="ECO:0007669"/>
    <property type="project" value="TreeGrafter"/>
</dbReference>
<keyword evidence="1" id="KW-0812">Transmembrane</keyword>
<dbReference type="SUPFAM" id="SSF49562">
    <property type="entry name" value="C2 domain (Calcium/lipid-binding domain, CaLB)"/>
    <property type="match status" value="2"/>
</dbReference>
<dbReference type="GO" id="GO:0005509">
    <property type="term" value="F:calcium ion binding"/>
    <property type="evidence" value="ECO:0007669"/>
    <property type="project" value="TreeGrafter"/>
</dbReference>
<feature type="domain" description="C2" evidence="2">
    <location>
        <begin position="287"/>
        <end position="416"/>
    </location>
</feature>
<feature type="transmembrane region" description="Helical" evidence="1">
    <location>
        <begin position="12"/>
        <end position="32"/>
    </location>
</feature>
<evidence type="ECO:0000313" key="3">
    <source>
        <dbReference type="EMBL" id="CAJ0609034.1"/>
    </source>
</evidence>
<accession>A0AA36MDF3</accession>
<dbReference type="GO" id="GO:0030276">
    <property type="term" value="F:clathrin binding"/>
    <property type="evidence" value="ECO:0007669"/>
    <property type="project" value="TreeGrafter"/>
</dbReference>
<dbReference type="GO" id="GO:0000149">
    <property type="term" value="F:SNARE binding"/>
    <property type="evidence" value="ECO:0007669"/>
    <property type="project" value="TreeGrafter"/>
</dbReference>
<feature type="domain" description="C2" evidence="2">
    <location>
        <begin position="150"/>
        <end position="273"/>
    </location>
</feature>
<dbReference type="PROSITE" id="PS50004">
    <property type="entry name" value="C2"/>
    <property type="match status" value="2"/>
</dbReference>
<dbReference type="SMART" id="SM00239">
    <property type="entry name" value="C2"/>
    <property type="match status" value="2"/>
</dbReference>
<dbReference type="InterPro" id="IPR000008">
    <property type="entry name" value="C2_dom"/>
</dbReference>
<evidence type="ECO:0000313" key="4">
    <source>
        <dbReference type="Proteomes" id="UP001176961"/>
    </source>
</evidence>
<dbReference type="EMBL" id="CATQJL010000326">
    <property type="protein sequence ID" value="CAJ0609034.1"/>
    <property type="molecule type" value="Genomic_DNA"/>
</dbReference>
<dbReference type="Gene3D" id="2.60.40.150">
    <property type="entry name" value="C2 domain"/>
    <property type="match status" value="2"/>
</dbReference>
<sequence length="421" mass="47621">MIPTSFSDEDNLLYLLGGTLLVVSVVILTLFIKTKASRLNWFEQNLVEMSMEAHHYRCKSFNRTDTEDDTSSIDHFRERVERPTHDIHPVAEPLVVASLPTGDVSGKFVIPRFSRISQSMFANPQQSQFDRGLYQCTPPDESACTDVMGASGSIQLSLSLDANLGLLTVSLKQAYDLPSKRQDDNPNPYFRVALDIPDGAKAQQQTKTFRGTTSPEIGENFYFQIPAAQIASCRLEIMVYDYDQFSVDECVGYCWLTLGRLTVSLDKDTPTVFWAEVLPYDENGGSGYGEVLFSLAYLSQAQRLTMNIFKARNLRCRGDGSISMRVSLMGNDEKRLKRKKTASRRNVRNAQFNESLTFGIPKRTLCDVSLEIEAIHETGTFGMTTEVVGRMELPLHRCKDLWRAIIHEEKSQARWYSLEEP</sequence>
<gene>
    <name evidence="3" type="ORF">CYNAS_LOCUS21017</name>
</gene>
<name>A0AA36MDF3_CYLNA</name>
<evidence type="ECO:0000259" key="2">
    <source>
        <dbReference type="PROSITE" id="PS50004"/>
    </source>
</evidence>
<dbReference type="GO" id="GO:0001786">
    <property type="term" value="F:phosphatidylserine binding"/>
    <property type="evidence" value="ECO:0007669"/>
    <property type="project" value="TreeGrafter"/>
</dbReference>
<proteinExistence type="predicted"/>
<dbReference type="Pfam" id="PF00168">
    <property type="entry name" value="C2"/>
    <property type="match status" value="2"/>
</dbReference>
<dbReference type="GO" id="GO:0005886">
    <property type="term" value="C:plasma membrane"/>
    <property type="evidence" value="ECO:0007669"/>
    <property type="project" value="TreeGrafter"/>
</dbReference>
<protein>
    <recommendedName>
        <fullName evidence="2">C2 domain-containing protein</fullName>
    </recommendedName>
</protein>
<dbReference type="Proteomes" id="UP001176961">
    <property type="component" value="Unassembled WGS sequence"/>
</dbReference>
<keyword evidence="1" id="KW-1133">Transmembrane helix</keyword>
<keyword evidence="1" id="KW-0472">Membrane</keyword>
<dbReference type="AlphaFoldDB" id="A0AA36MDF3"/>
<dbReference type="PANTHER" id="PTHR10024:SF376">
    <property type="entry name" value="C2 DOMAIN-CONTAINING PROTEIN"/>
    <property type="match status" value="1"/>
</dbReference>
<reference evidence="3" key="1">
    <citation type="submission" date="2023-07" db="EMBL/GenBank/DDBJ databases">
        <authorList>
            <consortium name="CYATHOMIX"/>
        </authorList>
    </citation>
    <scope>NUCLEOTIDE SEQUENCE</scope>
    <source>
        <strain evidence="3">N/A</strain>
    </source>
</reference>
<dbReference type="GO" id="GO:0017156">
    <property type="term" value="P:calcium-ion regulated exocytosis"/>
    <property type="evidence" value="ECO:0007669"/>
    <property type="project" value="TreeGrafter"/>
</dbReference>